<dbReference type="GeneID" id="75829466"/>
<dbReference type="GO" id="GO:0000139">
    <property type="term" value="C:Golgi membrane"/>
    <property type="evidence" value="ECO:0007669"/>
    <property type="project" value="UniProtKB-SubCell"/>
</dbReference>
<evidence type="ECO:0000256" key="6">
    <source>
        <dbReference type="ARBA" id="ARBA00022892"/>
    </source>
</evidence>
<evidence type="ECO:0000256" key="5">
    <source>
        <dbReference type="ARBA" id="ARBA00022824"/>
    </source>
</evidence>
<evidence type="ECO:0000256" key="3">
    <source>
        <dbReference type="ARBA" id="ARBA00022692"/>
    </source>
</evidence>
<dbReference type="OrthoDB" id="16538at2759"/>
<dbReference type="GO" id="GO:0005789">
    <property type="term" value="C:endoplasmic reticulum membrane"/>
    <property type="evidence" value="ECO:0007669"/>
    <property type="project" value="UniProtKB-SubCell"/>
</dbReference>
<keyword evidence="8 10" id="KW-1133">Transmembrane helix</keyword>
<evidence type="ECO:0000313" key="11">
    <source>
        <dbReference type="EMBL" id="KAI6777967.1"/>
    </source>
</evidence>
<keyword evidence="6" id="KW-0931">ER-Golgi transport</keyword>
<evidence type="ECO:0000313" key="12">
    <source>
        <dbReference type="Proteomes" id="UP001055219"/>
    </source>
</evidence>
<proteinExistence type="inferred from homology"/>
<dbReference type="InterPro" id="IPR045260">
    <property type="entry name" value="Sec12-like"/>
</dbReference>
<dbReference type="PANTHER" id="PTHR23284">
    <property type="entry name" value="PROLACTIN REGULATORY ELEMENT BINDING PROTEIN"/>
    <property type="match status" value="1"/>
</dbReference>
<dbReference type="GO" id="GO:0003400">
    <property type="term" value="P:regulation of COPII vesicle coating"/>
    <property type="evidence" value="ECO:0007669"/>
    <property type="project" value="UniProtKB-UniRule"/>
</dbReference>
<keyword evidence="12" id="KW-1185">Reference proteome</keyword>
<keyword evidence="5 10" id="KW-0256">Endoplasmic reticulum</keyword>
<keyword evidence="3 10" id="KW-0812">Transmembrane</keyword>
<comment type="function">
    <text evidence="10">Guanine nucleotide-exchange factor (GEF) required for the formation or budding of transport vesicles from the ER.</text>
</comment>
<dbReference type="GO" id="GO:0015031">
    <property type="term" value="P:protein transport"/>
    <property type="evidence" value="ECO:0007669"/>
    <property type="project" value="UniProtKB-KW"/>
</dbReference>
<comment type="caution">
    <text evidence="11">The sequence shown here is derived from an EMBL/GenBank/DDBJ whole genome shotgun (WGS) entry which is preliminary data.</text>
</comment>
<evidence type="ECO:0000256" key="8">
    <source>
        <dbReference type="ARBA" id="ARBA00022989"/>
    </source>
</evidence>
<dbReference type="AlphaFoldDB" id="A0A9Q0B9R0"/>
<dbReference type="GO" id="GO:0006888">
    <property type="term" value="P:endoplasmic reticulum to Golgi vesicle-mediated transport"/>
    <property type="evidence" value="ECO:0007669"/>
    <property type="project" value="UniProtKB-UniRule"/>
</dbReference>
<dbReference type="Gene3D" id="2.130.10.10">
    <property type="entry name" value="YVTN repeat-like/Quinoprotein amine dehydrogenase"/>
    <property type="match status" value="1"/>
</dbReference>
<feature type="transmembrane region" description="Helical" evidence="10">
    <location>
        <begin position="432"/>
        <end position="450"/>
    </location>
</feature>
<gene>
    <name evidence="11" type="ORF">J7T54_002960</name>
</gene>
<reference evidence="11" key="1">
    <citation type="journal article" date="2021" name="J Fungi (Basel)">
        <title>Genomic and Metabolomic Analyses of the Marine Fungus Emericellopsis cladophorae: Insights into Saltwater Adaptability Mechanisms and Its Biosynthetic Potential.</title>
        <authorList>
            <person name="Goncalves M.F.M."/>
            <person name="Hilario S."/>
            <person name="Van de Peer Y."/>
            <person name="Esteves A.C."/>
            <person name="Alves A."/>
        </authorList>
    </citation>
    <scope>NUCLEOTIDE SEQUENCE</scope>
    <source>
        <strain evidence="11">MUM 19.33</strain>
    </source>
</reference>
<evidence type="ECO:0000256" key="4">
    <source>
        <dbReference type="ARBA" id="ARBA00022737"/>
    </source>
</evidence>
<reference evidence="11" key="2">
    <citation type="submission" date="2022-07" db="EMBL/GenBank/DDBJ databases">
        <authorList>
            <person name="Goncalves M.F.M."/>
            <person name="Hilario S."/>
            <person name="Van De Peer Y."/>
            <person name="Esteves A.C."/>
            <person name="Alves A."/>
        </authorList>
    </citation>
    <scope>NUCLEOTIDE SEQUENCE</scope>
    <source>
        <strain evidence="11">MUM 19.33</strain>
    </source>
</reference>
<comment type="subcellular location">
    <subcellularLocation>
        <location evidence="10">Endoplasmic reticulum membrane</location>
        <topology evidence="10">Single-pass type II membrane protein</topology>
    </subcellularLocation>
    <subcellularLocation>
        <location evidence="10">Golgi apparatus membrane</location>
        <topology evidence="10">Single-pass type II membrane protein</topology>
    </subcellularLocation>
</comment>
<keyword evidence="2 10" id="KW-0853">WD repeat</keyword>
<evidence type="ECO:0000256" key="2">
    <source>
        <dbReference type="ARBA" id="ARBA00022574"/>
    </source>
</evidence>
<accession>A0A9Q0B9R0</accession>
<evidence type="ECO:0000256" key="10">
    <source>
        <dbReference type="RuleBase" id="RU369019"/>
    </source>
</evidence>
<keyword evidence="7 10" id="KW-0653">Protein transport</keyword>
<organism evidence="11 12">
    <name type="scientific">Emericellopsis cladophorae</name>
    <dbReference type="NCBI Taxonomy" id="2686198"/>
    <lineage>
        <taxon>Eukaryota</taxon>
        <taxon>Fungi</taxon>
        <taxon>Dikarya</taxon>
        <taxon>Ascomycota</taxon>
        <taxon>Pezizomycotina</taxon>
        <taxon>Sordariomycetes</taxon>
        <taxon>Hypocreomycetidae</taxon>
        <taxon>Hypocreales</taxon>
        <taxon>Bionectriaceae</taxon>
        <taxon>Emericellopsis</taxon>
    </lineage>
</organism>
<comment type="similarity">
    <text evidence="10">Belongs to the WD repeat SEC12 family.</text>
</comment>
<evidence type="ECO:0000256" key="1">
    <source>
        <dbReference type="ARBA" id="ARBA00022448"/>
    </source>
</evidence>
<protein>
    <recommendedName>
        <fullName evidence="10">Guanine nucleotide-exchange factor SEC12</fullName>
    </recommendedName>
</protein>
<keyword evidence="4 10" id="KW-0677">Repeat</keyword>
<evidence type="ECO:0000256" key="7">
    <source>
        <dbReference type="ARBA" id="ARBA00022927"/>
    </source>
</evidence>
<dbReference type="GO" id="GO:0005085">
    <property type="term" value="F:guanyl-nucleotide exchange factor activity"/>
    <property type="evidence" value="ECO:0007669"/>
    <property type="project" value="InterPro"/>
</dbReference>
<dbReference type="EMBL" id="JAGIXG020000089">
    <property type="protein sequence ID" value="KAI6777967.1"/>
    <property type="molecule type" value="Genomic_DNA"/>
</dbReference>
<keyword evidence="1 10" id="KW-0813">Transport</keyword>
<evidence type="ECO:0000256" key="9">
    <source>
        <dbReference type="ARBA" id="ARBA00023136"/>
    </source>
</evidence>
<dbReference type="InterPro" id="IPR015943">
    <property type="entry name" value="WD40/YVTN_repeat-like_dom_sf"/>
</dbReference>
<dbReference type="RefSeq" id="XP_051358823.1">
    <property type="nucleotide sequence ID" value="XM_051510273.1"/>
</dbReference>
<sequence length="535" mass="58218">MAPFPIARTALDYPICALDFDPQDANRIIVGGGGGPRKDVPNKITVLETTSQDEIQISGELKLDREEDNVASLAVGPRKGKSTCVYANVNSSPKAIAEGKNQHLRAFSVEQAKARVSAGNKAAVVAVTESSRTPLLGDTDKDTYQPAVRVAGGLGVTASALGKLNELAIFDAAGLNPTLKALLELPSQAEDLDIIQVSDTQYKVAFCYRHQLHIVNVGKENSDPQLAYQMREENDVLPEFRFIRFLTPDFILAVSNLPKFSGIVLQGFRLPGPGQESARLAVSAMIPRKVKTLSLAVTNLSPPTSPDAAVSETQFVIAVTGSDSSVSLFTVDLISEGDFKLLRQLLPFYTLQNAHNGGQITRLAFSTFVTPKTHLRPQFIKLASTSVQFKVEVYSIPLKRYIDTAKRNKNGPPRATRYVVGMKPQHASPKPLIITLTLMILAMAVVWQGFMEMYGNAKPILHIHKVLPSWHGTLRSAEHQPPVLMQEDQAALMETGDSVAYDGTKESSVVSEDIVVEEAVLVGEPEAEQRAKEEL</sequence>
<dbReference type="PANTHER" id="PTHR23284:SF0">
    <property type="entry name" value="PROLACTIN REGULATORY ELEMENT-BINDING PROTEIN"/>
    <property type="match status" value="1"/>
</dbReference>
<keyword evidence="9 10" id="KW-0472">Membrane</keyword>
<name>A0A9Q0B9R0_9HYPO</name>
<dbReference type="Proteomes" id="UP001055219">
    <property type="component" value="Unassembled WGS sequence"/>
</dbReference>